<dbReference type="InterPro" id="IPR008025">
    <property type="entry name" value="CPI-17"/>
</dbReference>
<dbReference type="GeneTree" id="ENSGT00950000182985"/>
<dbReference type="Proteomes" id="UP000314986">
    <property type="component" value="Unassembled WGS sequence"/>
</dbReference>
<dbReference type="Ensembl" id="ENSCMIT00000044423.1">
    <property type="protein sequence ID" value="ENSCMIP00000043799.1"/>
    <property type="gene ID" value="ENSCMIG00000018147.1"/>
</dbReference>
<reference evidence="5" key="4">
    <citation type="submission" date="2025-08" db="UniProtKB">
        <authorList>
            <consortium name="Ensembl"/>
        </authorList>
    </citation>
    <scope>IDENTIFICATION</scope>
</reference>
<dbReference type="GO" id="GO:0045087">
    <property type="term" value="P:innate immune response"/>
    <property type="evidence" value="ECO:0007669"/>
    <property type="project" value="TreeGrafter"/>
</dbReference>
<name>A0A4W3JK41_CALMI</name>
<organism evidence="5 6">
    <name type="scientific">Callorhinchus milii</name>
    <name type="common">Ghost shark</name>
    <dbReference type="NCBI Taxonomy" id="7868"/>
    <lineage>
        <taxon>Eukaryota</taxon>
        <taxon>Metazoa</taxon>
        <taxon>Chordata</taxon>
        <taxon>Craniata</taxon>
        <taxon>Vertebrata</taxon>
        <taxon>Chondrichthyes</taxon>
        <taxon>Holocephali</taxon>
        <taxon>Chimaeriformes</taxon>
        <taxon>Callorhinchidae</taxon>
        <taxon>Callorhinchus</taxon>
    </lineage>
</organism>
<dbReference type="InterPro" id="IPR036658">
    <property type="entry name" value="CPI-17_sf"/>
</dbReference>
<dbReference type="Pfam" id="PF05361">
    <property type="entry name" value="PP1_inhibitor"/>
    <property type="match status" value="1"/>
</dbReference>
<dbReference type="PANTHER" id="PTHR16188:SF19">
    <property type="entry name" value="PROTEIN PHOSPHATASE 1 REGULATORY SUBUNIT 14B"/>
    <property type="match status" value="1"/>
</dbReference>
<evidence type="ECO:0000256" key="2">
    <source>
        <dbReference type="ARBA" id="ARBA00022553"/>
    </source>
</evidence>
<evidence type="ECO:0000256" key="1">
    <source>
        <dbReference type="ARBA" id="ARBA00005483"/>
    </source>
</evidence>
<gene>
    <name evidence="5" type="primary">ppp1r14d</name>
</gene>
<evidence type="ECO:0000256" key="4">
    <source>
        <dbReference type="SAM" id="MobiDB-lite"/>
    </source>
</evidence>
<dbReference type="GO" id="GO:0005737">
    <property type="term" value="C:cytoplasm"/>
    <property type="evidence" value="ECO:0007669"/>
    <property type="project" value="InterPro"/>
</dbReference>
<dbReference type="SUPFAM" id="SSF81790">
    <property type="entry name" value="Myosin phosphatase inhibitor 17kDa protein, CPI-17"/>
    <property type="match status" value="1"/>
</dbReference>
<comment type="similarity">
    <text evidence="1">Belongs to the PP1 inhibitor family.</text>
</comment>
<dbReference type="PANTHER" id="PTHR16188">
    <property type="entry name" value="PROTEIN PHOSPHATASE 1 INHIBITOR POTENTIATED BY PROTEIN KINASE C"/>
    <property type="match status" value="1"/>
</dbReference>
<reference evidence="6" key="1">
    <citation type="journal article" date="2006" name="Science">
        <title>Ancient noncoding elements conserved in the human genome.</title>
        <authorList>
            <person name="Venkatesh B."/>
            <person name="Kirkness E.F."/>
            <person name="Loh Y.H."/>
            <person name="Halpern A.L."/>
            <person name="Lee A.P."/>
            <person name="Johnson J."/>
            <person name="Dandona N."/>
            <person name="Viswanathan L.D."/>
            <person name="Tay A."/>
            <person name="Venter J.C."/>
            <person name="Strausberg R.L."/>
            <person name="Brenner S."/>
        </authorList>
    </citation>
    <scope>NUCLEOTIDE SEQUENCE [LARGE SCALE GENOMIC DNA]</scope>
</reference>
<dbReference type="AlphaFoldDB" id="A0A4W3JK41"/>
<dbReference type="GO" id="GO:0004865">
    <property type="term" value="F:protein serine/threonine phosphatase inhibitor activity"/>
    <property type="evidence" value="ECO:0007669"/>
    <property type="project" value="TreeGrafter"/>
</dbReference>
<evidence type="ECO:0000313" key="5">
    <source>
        <dbReference type="Ensembl" id="ENSCMIP00000043799.1"/>
    </source>
</evidence>
<dbReference type="Gene3D" id="1.10.150.220">
    <property type="entry name" value="CPI-17"/>
    <property type="match status" value="1"/>
</dbReference>
<keyword evidence="3" id="KW-0650">Protein phosphatase inhibitor</keyword>
<reference evidence="5" key="5">
    <citation type="submission" date="2025-09" db="UniProtKB">
        <authorList>
            <consortium name="Ensembl"/>
        </authorList>
    </citation>
    <scope>IDENTIFICATION</scope>
</reference>
<keyword evidence="6" id="KW-1185">Reference proteome</keyword>
<keyword evidence="2" id="KW-0597">Phosphoprotein</keyword>
<protein>
    <submittedName>
        <fullName evidence="5">Protein phosphatase 1 regulatory inhibitor subunit 14D</fullName>
    </submittedName>
</protein>
<dbReference type="InParanoid" id="A0A4W3JK41"/>
<accession>A0A4W3JK41</accession>
<evidence type="ECO:0000313" key="6">
    <source>
        <dbReference type="Proteomes" id="UP000314986"/>
    </source>
</evidence>
<evidence type="ECO:0000256" key="3">
    <source>
        <dbReference type="ARBA" id="ARBA00023272"/>
    </source>
</evidence>
<dbReference type="STRING" id="7868.ENSCMIP00000043799"/>
<reference evidence="6" key="2">
    <citation type="journal article" date="2007" name="PLoS Biol.">
        <title>Survey sequencing and comparative analysis of the elephant shark (Callorhinchus milii) genome.</title>
        <authorList>
            <person name="Venkatesh B."/>
            <person name="Kirkness E.F."/>
            <person name="Loh Y.H."/>
            <person name="Halpern A.L."/>
            <person name="Lee A.P."/>
            <person name="Johnson J."/>
            <person name="Dandona N."/>
            <person name="Viswanathan L.D."/>
            <person name="Tay A."/>
            <person name="Venter J.C."/>
            <person name="Strausberg R.L."/>
            <person name="Brenner S."/>
        </authorList>
    </citation>
    <scope>NUCLEOTIDE SEQUENCE [LARGE SCALE GENOMIC DNA]</scope>
</reference>
<reference evidence="6" key="3">
    <citation type="journal article" date="2014" name="Nature">
        <title>Elephant shark genome provides unique insights into gnathostome evolution.</title>
        <authorList>
            <consortium name="International Elephant Shark Genome Sequencing Consortium"/>
            <person name="Venkatesh B."/>
            <person name="Lee A.P."/>
            <person name="Ravi V."/>
            <person name="Maurya A.K."/>
            <person name="Lian M.M."/>
            <person name="Swann J.B."/>
            <person name="Ohta Y."/>
            <person name="Flajnik M.F."/>
            <person name="Sutoh Y."/>
            <person name="Kasahara M."/>
            <person name="Hoon S."/>
            <person name="Gangu V."/>
            <person name="Roy S.W."/>
            <person name="Irimia M."/>
            <person name="Korzh V."/>
            <person name="Kondrychyn I."/>
            <person name="Lim Z.W."/>
            <person name="Tay B.H."/>
            <person name="Tohari S."/>
            <person name="Kong K.W."/>
            <person name="Ho S."/>
            <person name="Lorente-Galdos B."/>
            <person name="Quilez J."/>
            <person name="Marques-Bonet T."/>
            <person name="Raney B.J."/>
            <person name="Ingham P.W."/>
            <person name="Tay A."/>
            <person name="Hillier L.W."/>
            <person name="Minx P."/>
            <person name="Boehm T."/>
            <person name="Wilson R.K."/>
            <person name="Brenner S."/>
            <person name="Warren W.C."/>
        </authorList>
    </citation>
    <scope>NUCLEOTIDE SEQUENCE [LARGE SCALE GENOMIC DNA]</scope>
</reference>
<proteinExistence type="inferred from homology"/>
<sequence>MAEPSTQSRVYFQAASKEEEQPTHRKMGKFTVKYDRKDLQKRLEVEEWMDVQIRQLLGCKEEETPVLEIDVDELLELPDEKQRSKLQAILQGCCKPTDERPHPTNLVTSQHPKSTCSRFTVMAF</sequence>
<feature type="compositionally biased region" description="Polar residues" evidence="4">
    <location>
        <begin position="1"/>
        <end position="10"/>
    </location>
</feature>
<dbReference type="FunCoup" id="A0A4W3JK41">
    <property type="interactions" value="8"/>
</dbReference>
<feature type="region of interest" description="Disordered" evidence="4">
    <location>
        <begin position="1"/>
        <end position="26"/>
    </location>
</feature>